<dbReference type="Proteomes" id="UP001319080">
    <property type="component" value="Unassembled WGS sequence"/>
</dbReference>
<dbReference type="EMBL" id="JAHESE010000053">
    <property type="protein sequence ID" value="MBT1712173.1"/>
    <property type="molecule type" value="Genomic_DNA"/>
</dbReference>
<evidence type="ECO:0000313" key="1">
    <source>
        <dbReference type="EMBL" id="MBT1712173.1"/>
    </source>
</evidence>
<reference evidence="1 2" key="1">
    <citation type="submission" date="2021-05" db="EMBL/GenBank/DDBJ databases">
        <title>A Polyphasic approach of four new species of the genus Ohtaekwangia: Ohtaekwangia histidinii sp. nov., Ohtaekwangia cretensis sp. nov., Ohtaekwangia indiensis sp. nov., Ohtaekwangia reichenbachii sp. nov. from diverse environment.</title>
        <authorList>
            <person name="Octaviana S."/>
        </authorList>
    </citation>
    <scope>NUCLEOTIDE SEQUENCE [LARGE SCALE GENOMIC DNA]</scope>
    <source>
        <strain evidence="1 2">PWU5</strain>
    </source>
</reference>
<gene>
    <name evidence="1" type="ORF">KK062_28285</name>
</gene>
<protein>
    <submittedName>
        <fullName evidence="1">Uncharacterized protein</fullName>
    </submittedName>
</protein>
<organism evidence="1 2">
    <name type="scientific">Dawidia cretensis</name>
    <dbReference type="NCBI Taxonomy" id="2782350"/>
    <lineage>
        <taxon>Bacteria</taxon>
        <taxon>Pseudomonadati</taxon>
        <taxon>Bacteroidota</taxon>
        <taxon>Cytophagia</taxon>
        <taxon>Cytophagales</taxon>
        <taxon>Chryseotaleaceae</taxon>
        <taxon>Dawidia</taxon>
    </lineage>
</organism>
<dbReference type="AlphaFoldDB" id="A0AAP2E4M7"/>
<sequence length="116" mass="13707">MTISYYGDSLITQQYELIVKSKRVYFITPHASYLHSKGEKYKRPIKFNKEEKEKIFSQIGKLSWTGLEQNKDRSNGKRYYSVNVYKEDRLIDNYKVSEELLPSDFKTLYDAISSGK</sequence>
<comment type="caution">
    <text evidence="1">The sequence shown here is derived from an EMBL/GenBank/DDBJ whole genome shotgun (WGS) entry which is preliminary data.</text>
</comment>
<evidence type="ECO:0000313" key="2">
    <source>
        <dbReference type="Proteomes" id="UP001319080"/>
    </source>
</evidence>
<accession>A0AAP2E4M7</accession>
<proteinExistence type="predicted"/>
<keyword evidence="2" id="KW-1185">Reference proteome</keyword>
<dbReference type="RefSeq" id="WP_254087740.1">
    <property type="nucleotide sequence ID" value="NZ_JAHESE010000053.1"/>
</dbReference>
<name>A0AAP2E4M7_9BACT</name>